<dbReference type="RefSeq" id="WP_250422585.1">
    <property type="nucleotide sequence ID" value="NZ_JAJKBJ010000018.1"/>
</dbReference>
<protein>
    <recommendedName>
        <fullName evidence="4">Coiled-coil-containing protein</fullName>
    </recommendedName>
</protein>
<proteinExistence type="predicted"/>
<feature type="region of interest" description="Disordered" evidence="1">
    <location>
        <begin position="226"/>
        <end position="269"/>
    </location>
</feature>
<evidence type="ECO:0000313" key="3">
    <source>
        <dbReference type="Proteomes" id="UP001139721"/>
    </source>
</evidence>
<gene>
    <name evidence="2" type="ORF">LOX96_13235</name>
</gene>
<comment type="caution">
    <text evidence="2">The sequence shown here is derived from an EMBL/GenBank/DDBJ whole genome shotgun (WGS) entry which is preliminary data.</text>
</comment>
<feature type="compositionally biased region" description="Polar residues" evidence="1">
    <location>
        <begin position="238"/>
        <end position="255"/>
    </location>
</feature>
<feature type="region of interest" description="Disordered" evidence="1">
    <location>
        <begin position="596"/>
        <end position="622"/>
    </location>
</feature>
<evidence type="ECO:0000313" key="2">
    <source>
        <dbReference type="EMBL" id="MCL9685065.1"/>
    </source>
</evidence>
<evidence type="ECO:0008006" key="4">
    <source>
        <dbReference type="Google" id="ProtNLM"/>
    </source>
</evidence>
<evidence type="ECO:0000256" key="1">
    <source>
        <dbReference type="SAM" id="MobiDB-lite"/>
    </source>
</evidence>
<sequence>MSSNKLYNFVHTVLFKNNRQKVGKATLLQQTHLNGTSYYLLQLPKKNNKFPDGLTLTEHHISIYEQPLNIIDKQSEYHYTALFTDEQKRTYRLHVYFDQLDEMIPPPHLALETGRYQYDPITRDEFDVDWLELSEKAIKSVITQLRAAQNTKCNSLKNEINPVERRTIQLSENLEKNKRNYLAALTQQIGLKTQLNEINSKEDKQKEIELMQAIYQQVDSEISSLPRVSRKAKKNAAPATQSTNTDATPTEASKLTKTDAPNVGKAAVSKKTKSSSVRVKVKEEQFAPQINKLSDELLQVEAIADESEKTAVIQVLLQKINEFQLMVPSSQDHLIQVLRRMERSITLIGKKHINLLLSNRNFDEVVHLRALFPVALDDALFNKALMELNADLLSFLLTNKKYNLEQFEPKIHKNSYDSIMDYLFQCDLSSAKVAQCFNILLTHKMSLLRSDSFGLPYLLPLIEDENHPLSKILMRNLKDSPENLRLLKLVINYFDNQKKNFLPDSINRQRISEALTVLKKLEEDFGKKLPVKKAPMKNDLFSRLDSILEESQETMVRFMSAFKPITLIEDCESYVQQQPSKSQSRDIYGGLGLFILPEPPKKPSSPSEEHSEIMAGKKNNIA</sequence>
<organism evidence="2 3">
    <name type="scientific">Legionella maioricensis</name>
    <dbReference type="NCBI Taxonomy" id="2896528"/>
    <lineage>
        <taxon>Bacteria</taxon>
        <taxon>Pseudomonadati</taxon>
        <taxon>Pseudomonadota</taxon>
        <taxon>Gammaproteobacteria</taxon>
        <taxon>Legionellales</taxon>
        <taxon>Legionellaceae</taxon>
        <taxon>Legionella</taxon>
    </lineage>
</organism>
<accession>A0A9X2D2W6</accession>
<reference evidence="2" key="1">
    <citation type="submission" date="2021-11" db="EMBL/GenBank/DDBJ databases">
        <title>Legionella maioricencis sp. nov., a new species isolated from hot water samples in Mallorca.</title>
        <authorList>
            <person name="Crespi S."/>
            <person name="Drasar V."/>
            <person name="Salva-Serra F."/>
            <person name="Jaen-Luchoro D."/>
            <person name="Pineiro-Iglesias B."/>
            <person name="Aliaga F."/>
            <person name="Fernandez-Juarez V."/>
            <person name="Coll G."/>
            <person name="Moore E.R.B."/>
            <person name="Bennasar-Figueras A."/>
        </authorList>
    </citation>
    <scope>NUCLEOTIDE SEQUENCE</scope>
    <source>
        <strain evidence="2">HCPI-6</strain>
    </source>
</reference>
<dbReference type="Proteomes" id="UP001139721">
    <property type="component" value="Unassembled WGS sequence"/>
</dbReference>
<dbReference type="EMBL" id="JAJKBJ010000018">
    <property type="protein sequence ID" value="MCL9685065.1"/>
    <property type="molecule type" value="Genomic_DNA"/>
</dbReference>
<dbReference type="AlphaFoldDB" id="A0A9X2D2W6"/>
<name>A0A9X2D2W6_9GAMM</name>
<keyword evidence="3" id="KW-1185">Reference proteome</keyword>